<dbReference type="EMBL" id="QURN01000007">
    <property type="protein sequence ID" value="RFC67516.1"/>
    <property type="molecule type" value="Genomic_DNA"/>
</dbReference>
<accession>A0A371XE79</accession>
<evidence type="ECO:0000313" key="2">
    <source>
        <dbReference type="EMBL" id="RFC67516.1"/>
    </source>
</evidence>
<name>A0A371XE79_9HYPH</name>
<feature type="region of interest" description="Disordered" evidence="1">
    <location>
        <begin position="44"/>
        <end position="72"/>
    </location>
</feature>
<dbReference type="AlphaFoldDB" id="A0A371XE79"/>
<organism evidence="2 3">
    <name type="scientific">Mesorhizobium denitrificans</name>
    <dbReference type="NCBI Taxonomy" id="2294114"/>
    <lineage>
        <taxon>Bacteria</taxon>
        <taxon>Pseudomonadati</taxon>
        <taxon>Pseudomonadota</taxon>
        <taxon>Alphaproteobacteria</taxon>
        <taxon>Hyphomicrobiales</taxon>
        <taxon>Phyllobacteriaceae</taxon>
        <taxon>Mesorhizobium</taxon>
    </lineage>
</organism>
<evidence type="ECO:0000256" key="1">
    <source>
        <dbReference type="SAM" id="MobiDB-lite"/>
    </source>
</evidence>
<comment type="caution">
    <text evidence="2">The sequence shown here is derived from an EMBL/GenBank/DDBJ whole genome shotgun (WGS) entry which is preliminary data.</text>
</comment>
<proteinExistence type="predicted"/>
<dbReference type="Proteomes" id="UP000262379">
    <property type="component" value="Unassembled WGS sequence"/>
</dbReference>
<reference evidence="3" key="1">
    <citation type="submission" date="2018-08" db="EMBL/GenBank/DDBJ databases">
        <authorList>
            <person name="Im W.T."/>
        </authorList>
    </citation>
    <scope>NUCLEOTIDE SEQUENCE [LARGE SCALE GENOMIC DNA]</scope>
    <source>
        <strain evidence="3">LA-28</strain>
    </source>
</reference>
<evidence type="ECO:0000313" key="3">
    <source>
        <dbReference type="Proteomes" id="UP000262379"/>
    </source>
</evidence>
<gene>
    <name evidence="2" type="ORF">DY251_10995</name>
</gene>
<feature type="region of interest" description="Disordered" evidence="1">
    <location>
        <begin position="95"/>
        <end position="116"/>
    </location>
</feature>
<keyword evidence="3" id="KW-1185">Reference proteome</keyword>
<protein>
    <submittedName>
        <fullName evidence="2">Uncharacterized protein</fullName>
    </submittedName>
</protein>
<feature type="compositionally biased region" description="Basic and acidic residues" evidence="1">
    <location>
        <begin position="62"/>
        <end position="72"/>
    </location>
</feature>
<sequence>MEPYNFWQDFFATFRSSPDAIKALWLIAPTIFAAAIARIVSKSPSWTAGGRSISKISPDPSDTGHTDQNRKGEEVLVFVDGRLLDRFDIPEKSHNDAKRLARNANQAATADYGRHR</sequence>